<accession>A0A3P7M944</accession>
<proteinExistence type="predicted"/>
<dbReference type="InterPro" id="IPR013328">
    <property type="entry name" value="6PGD_dom2"/>
</dbReference>
<evidence type="ECO:0000313" key="3">
    <source>
        <dbReference type="EMBL" id="VDN22670.1"/>
    </source>
</evidence>
<dbReference type="PANTHER" id="PTHR11728:SF8">
    <property type="entry name" value="GLYCEROL-3-PHOSPHATE DEHYDROGENASE [NAD(+)]-RELATED"/>
    <property type="match status" value="1"/>
</dbReference>
<dbReference type="AlphaFoldDB" id="A0A3P7M944"/>
<dbReference type="PANTHER" id="PTHR11728">
    <property type="entry name" value="GLYCEROL-3-PHOSPHATE DEHYDROGENASE"/>
    <property type="match status" value="1"/>
</dbReference>
<dbReference type="InterPro" id="IPR008927">
    <property type="entry name" value="6-PGluconate_DH-like_C_sf"/>
</dbReference>
<gene>
    <name evidence="3" type="ORF">DILT_LOCUS14107</name>
</gene>
<organism evidence="3 4">
    <name type="scientific">Dibothriocephalus latus</name>
    <name type="common">Fish tapeworm</name>
    <name type="synonym">Diphyllobothrium latum</name>
    <dbReference type="NCBI Taxonomy" id="60516"/>
    <lineage>
        <taxon>Eukaryota</taxon>
        <taxon>Metazoa</taxon>
        <taxon>Spiralia</taxon>
        <taxon>Lophotrochozoa</taxon>
        <taxon>Platyhelminthes</taxon>
        <taxon>Cestoda</taxon>
        <taxon>Eucestoda</taxon>
        <taxon>Diphyllobothriidea</taxon>
        <taxon>Diphyllobothriidae</taxon>
        <taxon>Dibothriocephalus</taxon>
    </lineage>
</organism>
<dbReference type="SUPFAM" id="SSF48179">
    <property type="entry name" value="6-phosphogluconate dehydrogenase C-terminal domain-like"/>
    <property type="match status" value="1"/>
</dbReference>
<evidence type="ECO:0000259" key="2">
    <source>
        <dbReference type="Pfam" id="PF07479"/>
    </source>
</evidence>
<dbReference type="OrthoDB" id="10263760at2759"/>
<dbReference type="EMBL" id="UYRU01072775">
    <property type="protein sequence ID" value="VDN22670.1"/>
    <property type="molecule type" value="Genomic_DNA"/>
</dbReference>
<dbReference type="Proteomes" id="UP000281553">
    <property type="component" value="Unassembled WGS sequence"/>
</dbReference>
<name>A0A3P7M944_DIBLA</name>
<evidence type="ECO:0000256" key="1">
    <source>
        <dbReference type="ARBA" id="ARBA00023027"/>
    </source>
</evidence>
<dbReference type="Gene3D" id="1.10.1040.10">
    <property type="entry name" value="N-(1-d-carboxylethyl)-l-norvaline Dehydrogenase, domain 2"/>
    <property type="match status" value="1"/>
</dbReference>
<dbReference type="GO" id="GO:0047952">
    <property type="term" value="F:glycerol-3-phosphate dehydrogenase [NAD(P)+] activity"/>
    <property type="evidence" value="ECO:0007669"/>
    <property type="project" value="TreeGrafter"/>
</dbReference>
<dbReference type="GO" id="GO:0006072">
    <property type="term" value="P:glycerol-3-phosphate metabolic process"/>
    <property type="evidence" value="ECO:0007669"/>
    <property type="project" value="InterPro"/>
</dbReference>
<protein>
    <recommendedName>
        <fullName evidence="2">Glycerol-3-phosphate dehydrogenase NAD-dependent C-terminal domain-containing protein</fullName>
    </recommendedName>
</protein>
<dbReference type="InterPro" id="IPR006109">
    <property type="entry name" value="G3P_DH_NAD-dep_C"/>
</dbReference>
<keyword evidence="4" id="KW-1185">Reference proteome</keyword>
<dbReference type="Pfam" id="PF07479">
    <property type="entry name" value="NAD_Gly3P_dh_C"/>
    <property type="match status" value="1"/>
</dbReference>
<sequence>MITTCYGGRNRKIGIALAETEKPVSVLEGELLGGQSAQGVLTAAEVHSMLSSKKLDHQFPIFTTIHMICQRQAPADVLISCLRNHPEHN</sequence>
<dbReference type="GO" id="GO:0005829">
    <property type="term" value="C:cytosol"/>
    <property type="evidence" value="ECO:0007669"/>
    <property type="project" value="TreeGrafter"/>
</dbReference>
<reference evidence="3 4" key="1">
    <citation type="submission" date="2018-11" db="EMBL/GenBank/DDBJ databases">
        <authorList>
            <consortium name="Pathogen Informatics"/>
        </authorList>
    </citation>
    <scope>NUCLEOTIDE SEQUENCE [LARGE SCALE GENOMIC DNA]</scope>
</reference>
<feature type="domain" description="Glycerol-3-phosphate dehydrogenase NAD-dependent C-terminal" evidence="2">
    <location>
        <begin position="1"/>
        <end position="78"/>
    </location>
</feature>
<keyword evidence="1" id="KW-0520">NAD</keyword>
<dbReference type="GO" id="GO:0005975">
    <property type="term" value="P:carbohydrate metabolic process"/>
    <property type="evidence" value="ECO:0007669"/>
    <property type="project" value="InterPro"/>
</dbReference>
<evidence type="ECO:0000313" key="4">
    <source>
        <dbReference type="Proteomes" id="UP000281553"/>
    </source>
</evidence>